<dbReference type="RefSeq" id="WP_211428508.1">
    <property type="nucleotide sequence ID" value="NZ_CP072648.1"/>
</dbReference>
<evidence type="ECO:0000256" key="1">
    <source>
        <dbReference type="ARBA" id="ARBA00005947"/>
    </source>
</evidence>
<comment type="similarity">
    <text evidence="1">Belongs to the histone deacetylase family.</text>
</comment>
<dbReference type="SUPFAM" id="SSF52768">
    <property type="entry name" value="Arginase/deacetylase"/>
    <property type="match status" value="1"/>
</dbReference>
<dbReference type="InterPro" id="IPR023801">
    <property type="entry name" value="His_deacetylse_dom"/>
</dbReference>
<gene>
    <name evidence="3" type="ORF">J8C06_09750</name>
</gene>
<dbReference type="PANTHER" id="PTHR10625:SF10">
    <property type="entry name" value="HISTONE DEACETYLASE HDAC1"/>
    <property type="match status" value="1"/>
</dbReference>
<dbReference type="Gene3D" id="3.40.800.20">
    <property type="entry name" value="Histone deacetylase domain"/>
    <property type="match status" value="1"/>
</dbReference>
<dbReference type="Pfam" id="PF00850">
    <property type="entry name" value="Hist_deacetyl"/>
    <property type="match status" value="1"/>
</dbReference>
<accession>A0ABX8B6M1</accession>
<proteinExistence type="inferred from homology"/>
<dbReference type="Proteomes" id="UP000676506">
    <property type="component" value="Chromosome 1"/>
</dbReference>
<dbReference type="InterPro" id="IPR000286">
    <property type="entry name" value="HDACs"/>
</dbReference>
<dbReference type="InterPro" id="IPR037138">
    <property type="entry name" value="His_deacetylse_dom_sf"/>
</dbReference>
<protein>
    <submittedName>
        <fullName evidence="3">Histone deacetylase</fullName>
    </submittedName>
</protein>
<evidence type="ECO:0000313" key="4">
    <source>
        <dbReference type="Proteomes" id="UP000676506"/>
    </source>
</evidence>
<keyword evidence="4" id="KW-1185">Reference proteome</keyword>
<feature type="domain" description="Histone deacetylase" evidence="2">
    <location>
        <begin position="20"/>
        <end position="314"/>
    </location>
</feature>
<reference evidence="3 4" key="1">
    <citation type="submission" date="2021-03" db="EMBL/GenBank/DDBJ databases">
        <title>Genomic and phenotypic characterization of Chloracidobacterium isolates provides evidence for multiple species.</title>
        <authorList>
            <person name="Saini M.K."/>
            <person name="Costas A.M.G."/>
            <person name="Tank M."/>
            <person name="Bryant D.A."/>
        </authorList>
    </citation>
    <scope>NUCLEOTIDE SEQUENCE [LARGE SCALE GENOMIC DNA]</scope>
    <source>
        <strain evidence="3 4">BV2-C</strain>
    </source>
</reference>
<dbReference type="InterPro" id="IPR023696">
    <property type="entry name" value="Ureohydrolase_dom_sf"/>
</dbReference>
<dbReference type="PANTHER" id="PTHR10625">
    <property type="entry name" value="HISTONE DEACETYLASE HDAC1-RELATED"/>
    <property type="match status" value="1"/>
</dbReference>
<name>A0ABX8B6M1_9BACT</name>
<sequence length="318" mass="34151">MSATWLFAPSTNALHDTGHHPETAARATAATQALRQDPRLREACHWGTARAARTEELARVHAVDYIAQINAASDTARRQQRRLALDPDTVVSAGSYEAALHAAGAVLTAVEVVGRGEARHAFVVARPPGHHALENRAMGFCLFNQVAIAARHAQHLGFARILIVDWDVHHGNGTQAMFYTDPSVFFFSAHQFPHYPGTGSRWECGAGDGEGYTLNIPLAAGTSATEYLRAFEAGLTAVTDRFHPDFVLISAGFDAHVTDPLGQLQLTDADFVRLTHLVKAVATTYCAGRLVSVLEGGYNLATLPQTICSHVAALADQG</sequence>
<dbReference type="EMBL" id="CP072648">
    <property type="protein sequence ID" value="QUW02617.1"/>
    <property type="molecule type" value="Genomic_DNA"/>
</dbReference>
<evidence type="ECO:0000259" key="2">
    <source>
        <dbReference type="Pfam" id="PF00850"/>
    </source>
</evidence>
<dbReference type="PRINTS" id="PR01270">
    <property type="entry name" value="HDASUPER"/>
</dbReference>
<evidence type="ECO:0000313" key="3">
    <source>
        <dbReference type="EMBL" id="QUW02617.1"/>
    </source>
</evidence>
<dbReference type="CDD" id="cd09992">
    <property type="entry name" value="HDAC_classII"/>
    <property type="match status" value="1"/>
</dbReference>
<organism evidence="3 4">
    <name type="scientific">Chloracidobacterium validum</name>
    <dbReference type="NCBI Taxonomy" id="2821543"/>
    <lineage>
        <taxon>Bacteria</taxon>
        <taxon>Pseudomonadati</taxon>
        <taxon>Acidobacteriota</taxon>
        <taxon>Terriglobia</taxon>
        <taxon>Terriglobales</taxon>
        <taxon>Acidobacteriaceae</taxon>
        <taxon>Chloracidobacterium</taxon>
    </lineage>
</organism>